<evidence type="ECO:0000313" key="18">
    <source>
        <dbReference type="EMBL" id="KAJ5557263.1"/>
    </source>
</evidence>
<evidence type="ECO:0000256" key="6">
    <source>
        <dbReference type="ARBA" id="ARBA00013206"/>
    </source>
</evidence>
<keyword evidence="7" id="KW-0336">GPI-anchor</keyword>
<feature type="compositionally biased region" description="Low complexity" evidence="15">
    <location>
        <begin position="476"/>
        <end position="499"/>
    </location>
</feature>
<keyword evidence="19" id="KW-1185">Reference proteome</keyword>
<keyword evidence="7" id="KW-0449">Lipoprotein</keyword>
<accession>A0AAD6D8A2</accession>
<protein>
    <recommendedName>
        <fullName evidence="6">penicillopepsin</fullName>
        <ecNumber evidence="6">3.4.23.20</ecNumber>
    </recommendedName>
</protein>
<keyword evidence="16" id="KW-1133">Transmembrane helix</keyword>
<dbReference type="GO" id="GO:0005886">
    <property type="term" value="C:plasma membrane"/>
    <property type="evidence" value="ECO:0007669"/>
    <property type="project" value="UniProtKB-SubCell"/>
</dbReference>
<evidence type="ECO:0000256" key="8">
    <source>
        <dbReference type="ARBA" id="ARBA00022670"/>
    </source>
</evidence>
<keyword evidence="8 14" id="KW-0645">Protease</keyword>
<evidence type="ECO:0000313" key="19">
    <source>
        <dbReference type="Proteomes" id="UP001220324"/>
    </source>
</evidence>
<dbReference type="EC" id="3.4.23.20" evidence="6"/>
<reference evidence="18 19" key="1">
    <citation type="journal article" date="2023" name="IMA Fungus">
        <title>Comparative genomic study of the Penicillium genus elucidates a diverse pangenome and 15 lateral gene transfer events.</title>
        <authorList>
            <person name="Petersen C."/>
            <person name="Sorensen T."/>
            <person name="Nielsen M.R."/>
            <person name="Sondergaard T.E."/>
            <person name="Sorensen J.L."/>
            <person name="Fitzpatrick D.A."/>
            <person name="Frisvad J.C."/>
            <person name="Nielsen K.L."/>
        </authorList>
    </citation>
    <scope>NUCLEOTIDE SEQUENCE [LARGE SCALE GENOMIC DNA]</scope>
    <source>
        <strain evidence="18 19">IBT 35679</strain>
    </source>
</reference>
<evidence type="ECO:0000256" key="15">
    <source>
        <dbReference type="SAM" id="MobiDB-lite"/>
    </source>
</evidence>
<keyword evidence="10 14" id="KW-0064">Aspartyl protease</keyword>
<dbReference type="PROSITE" id="PS51767">
    <property type="entry name" value="PEPTIDASE_A1"/>
    <property type="match status" value="1"/>
</dbReference>
<dbReference type="Proteomes" id="UP001220324">
    <property type="component" value="Unassembled WGS sequence"/>
</dbReference>
<evidence type="ECO:0000256" key="1">
    <source>
        <dbReference type="ARBA" id="ARBA00000043"/>
    </source>
</evidence>
<comment type="caution">
    <text evidence="18">The sequence shown here is derived from an EMBL/GenBank/DDBJ whole genome shotgun (WGS) entry which is preliminary data.</text>
</comment>
<keyword evidence="16" id="KW-0472">Membrane</keyword>
<dbReference type="CDD" id="cd05474">
    <property type="entry name" value="SAP_like"/>
    <property type="match status" value="1"/>
</dbReference>
<feature type="region of interest" description="Disordered" evidence="15">
    <location>
        <begin position="476"/>
        <end position="507"/>
    </location>
</feature>
<dbReference type="AlphaFoldDB" id="A0AAD6D8A2"/>
<dbReference type="EMBL" id="JAQIZZ010000001">
    <property type="protein sequence ID" value="KAJ5557263.1"/>
    <property type="molecule type" value="Genomic_DNA"/>
</dbReference>
<feature type="non-terminal residue" evidence="18">
    <location>
        <position position="532"/>
    </location>
</feature>
<comment type="subunit">
    <text evidence="5">Monomer.</text>
</comment>
<evidence type="ECO:0000256" key="9">
    <source>
        <dbReference type="ARBA" id="ARBA00022729"/>
    </source>
</evidence>
<evidence type="ECO:0000256" key="13">
    <source>
        <dbReference type="PIRSR" id="PIRSR601461-2"/>
    </source>
</evidence>
<dbReference type="PANTHER" id="PTHR47966:SF65">
    <property type="entry name" value="ASPARTIC-TYPE ENDOPEPTIDASE"/>
    <property type="match status" value="1"/>
</dbReference>
<comment type="catalytic activity">
    <reaction evidence="1">
        <text>Hydrolysis of proteins with broad specificity similar to that of pepsin A, preferring hydrophobic residues at P1 and P1', but also cleaving 20-Gly-|-Glu-21 in the B chain of insulin. Clots milk, and activates trypsinogen.</text>
        <dbReference type="EC" id="3.4.23.20"/>
    </reaction>
</comment>
<feature type="domain" description="Peptidase A1" evidence="17">
    <location>
        <begin position="72"/>
        <end position="407"/>
    </location>
</feature>
<evidence type="ECO:0000259" key="17">
    <source>
        <dbReference type="PROSITE" id="PS51767"/>
    </source>
</evidence>
<keyword evidence="13" id="KW-1015">Disulfide bond</keyword>
<comment type="function">
    <text evidence="2">Secreted aspartic endopeptidase that allows assimilation of proteinaceous substrates. The scissile peptide bond is attacked by a nucleophilic water molecule activated by two aspartic residues in the active site. Shows a broad primary substrate specificity. Favors hydrophobic residues at the P1 and P1' positions, but can also activate trypsinogen and hydrolyze the B chain of insulin between positions 'Gly-20' and 'Glu-21'.</text>
</comment>
<feature type="active site" evidence="12">
    <location>
        <position position="90"/>
    </location>
</feature>
<evidence type="ECO:0000256" key="11">
    <source>
        <dbReference type="ARBA" id="ARBA00022801"/>
    </source>
</evidence>
<evidence type="ECO:0000256" key="5">
    <source>
        <dbReference type="ARBA" id="ARBA00011245"/>
    </source>
</evidence>
<proteinExistence type="inferred from homology"/>
<dbReference type="InterPro" id="IPR021109">
    <property type="entry name" value="Peptidase_aspartic_dom_sf"/>
</dbReference>
<keyword evidence="7" id="KW-0325">Glycoprotein</keyword>
<organism evidence="18 19">
    <name type="scientific">Penicillium frequentans</name>
    <dbReference type="NCBI Taxonomy" id="3151616"/>
    <lineage>
        <taxon>Eukaryota</taxon>
        <taxon>Fungi</taxon>
        <taxon>Dikarya</taxon>
        <taxon>Ascomycota</taxon>
        <taxon>Pezizomycotina</taxon>
        <taxon>Eurotiomycetes</taxon>
        <taxon>Eurotiomycetidae</taxon>
        <taxon>Eurotiales</taxon>
        <taxon>Aspergillaceae</taxon>
        <taxon>Penicillium</taxon>
    </lineage>
</organism>
<feature type="active site" evidence="12">
    <location>
        <position position="287"/>
    </location>
</feature>
<dbReference type="InterPro" id="IPR033876">
    <property type="entry name" value="SAP-like"/>
</dbReference>
<sequence>MIMALWNQTSPKTRTWRGSTKALLFFNLLLFASATAGPKFVSLQLHRNAQPSLVKRSVAEVPLDYFYAKNLFWLNATVGTPPQPVQLQIDTGSSDVWVFGPDSCGSGQCYGKHYDDSQSSTASLIDKDGFQITYGDYSQVFGDYMSDNFQISSITIKDLEFAVARETSEGLIGVMGIGFDAGESIAYASGKSYKNIMDSMVDQGLISSRSYSLWLNDLESGTGNILFGGYDTAKFKGNLTPIAIQNDAQSGKITSMTVPWTSLSITDPTEGTTSLTGKDFAEPALLDSGTSLSFVPQDIYDQVASFANVFYYEDMAYVECEVMKSYKGTLNFGFDGSGGPMISVLFSELCPPMVDIDGAPITLSNGNTLCGFGLEAAQEGDTIVLGDSFLRSAYVVYNLDRKEIAIAPTIFETDESNVVEIDAQGSSGDQIWHLSGGVTVQQTATARPEGPGQQDTMTVTTELSYTPTATGFHLTSSAVSQTSTSSQQSGSAQSTEASQGTATSSAAPKSGAFVSLMISIIFLFLGSELILT</sequence>
<dbReference type="PANTHER" id="PTHR47966">
    <property type="entry name" value="BETA-SITE APP-CLEAVING ENZYME, ISOFORM A-RELATED"/>
    <property type="match status" value="1"/>
</dbReference>
<keyword evidence="16" id="KW-0812">Transmembrane</keyword>
<evidence type="ECO:0000256" key="7">
    <source>
        <dbReference type="ARBA" id="ARBA00022622"/>
    </source>
</evidence>
<dbReference type="InterPro" id="IPR001969">
    <property type="entry name" value="Aspartic_peptidase_AS"/>
</dbReference>
<dbReference type="InterPro" id="IPR001461">
    <property type="entry name" value="Aspartic_peptidase_A1"/>
</dbReference>
<feature type="transmembrane region" description="Helical" evidence="16">
    <location>
        <begin position="512"/>
        <end position="531"/>
    </location>
</feature>
<dbReference type="Pfam" id="PF00026">
    <property type="entry name" value="Asp"/>
    <property type="match status" value="1"/>
</dbReference>
<dbReference type="InterPro" id="IPR033121">
    <property type="entry name" value="PEPTIDASE_A1"/>
</dbReference>
<evidence type="ECO:0000256" key="10">
    <source>
        <dbReference type="ARBA" id="ARBA00022750"/>
    </source>
</evidence>
<dbReference type="GO" id="GO:0004190">
    <property type="term" value="F:aspartic-type endopeptidase activity"/>
    <property type="evidence" value="ECO:0007669"/>
    <property type="project" value="UniProtKB-KW"/>
</dbReference>
<comment type="similarity">
    <text evidence="4 14">Belongs to the peptidase A1 family.</text>
</comment>
<dbReference type="GO" id="GO:0098552">
    <property type="term" value="C:side of membrane"/>
    <property type="evidence" value="ECO:0007669"/>
    <property type="project" value="UniProtKB-KW"/>
</dbReference>
<evidence type="ECO:0000256" key="12">
    <source>
        <dbReference type="PIRSR" id="PIRSR601461-1"/>
    </source>
</evidence>
<dbReference type="PRINTS" id="PR00792">
    <property type="entry name" value="PEPSIN"/>
</dbReference>
<keyword evidence="11 14" id="KW-0378">Hydrolase</keyword>
<feature type="disulfide bond" evidence="13">
    <location>
        <begin position="104"/>
        <end position="109"/>
    </location>
</feature>
<dbReference type="GO" id="GO:0006508">
    <property type="term" value="P:proteolysis"/>
    <property type="evidence" value="ECO:0007669"/>
    <property type="project" value="UniProtKB-KW"/>
</dbReference>
<evidence type="ECO:0000256" key="3">
    <source>
        <dbReference type="ARBA" id="ARBA00004609"/>
    </source>
</evidence>
<evidence type="ECO:0000256" key="16">
    <source>
        <dbReference type="SAM" id="Phobius"/>
    </source>
</evidence>
<dbReference type="Gene3D" id="2.40.70.10">
    <property type="entry name" value="Acid Proteases"/>
    <property type="match status" value="2"/>
</dbReference>
<evidence type="ECO:0000256" key="4">
    <source>
        <dbReference type="ARBA" id="ARBA00007447"/>
    </source>
</evidence>
<dbReference type="PROSITE" id="PS00141">
    <property type="entry name" value="ASP_PROTEASE"/>
    <property type="match status" value="1"/>
</dbReference>
<name>A0AAD6D8A2_9EURO</name>
<comment type="subcellular location">
    <subcellularLocation>
        <location evidence="3">Cell membrane</location>
        <topology evidence="3">Lipid-anchor</topology>
        <topology evidence="3">GPI-anchor</topology>
    </subcellularLocation>
</comment>
<evidence type="ECO:0000256" key="14">
    <source>
        <dbReference type="RuleBase" id="RU000454"/>
    </source>
</evidence>
<evidence type="ECO:0000256" key="2">
    <source>
        <dbReference type="ARBA" id="ARBA00002983"/>
    </source>
</evidence>
<gene>
    <name evidence="18" type="ORF">N7494_001178</name>
</gene>
<keyword evidence="9" id="KW-0732">Signal</keyword>
<dbReference type="SUPFAM" id="SSF50630">
    <property type="entry name" value="Acid proteases"/>
    <property type="match status" value="1"/>
</dbReference>